<dbReference type="GO" id="GO:0016740">
    <property type="term" value="F:transferase activity"/>
    <property type="evidence" value="ECO:0007669"/>
    <property type="project" value="UniProtKB-KW"/>
</dbReference>
<dbReference type="Proteomes" id="UP000546917">
    <property type="component" value="Unassembled WGS sequence"/>
</dbReference>
<feature type="non-terminal residue" evidence="2">
    <location>
        <position position="208"/>
    </location>
</feature>
<dbReference type="AlphaFoldDB" id="A0A7K4FPQ0"/>
<protein>
    <submittedName>
        <fullName evidence="2">Glycosyltransferase family 2 protein</fullName>
    </submittedName>
</protein>
<dbReference type="RefSeq" id="WP_171482051.1">
    <property type="nucleotide sequence ID" value="NZ_JABGBP010000384.1"/>
</dbReference>
<dbReference type="InterPro" id="IPR001173">
    <property type="entry name" value="Glyco_trans_2-like"/>
</dbReference>
<evidence type="ECO:0000313" key="3">
    <source>
        <dbReference type="Proteomes" id="UP000546917"/>
    </source>
</evidence>
<dbReference type="SUPFAM" id="SSF53448">
    <property type="entry name" value="Nucleotide-diphospho-sugar transferases"/>
    <property type="match status" value="1"/>
</dbReference>
<sequence>MITVIMTIYNRYQYYKDALDSLANQTKHDFELLIYSNIPVEYDLSKFNDVKVIEDAPVELGLKYVYGIRKAKYDKICFLEDDDTFVQDKIEYLDKTNFQYFHNDYNHLTPGEHNPGKGFNMSSIAINRKYFHELATTLEDQSELRIAPDSLIYWFALENKIGITLTDKKLTNYRYRNYGLLQDRMFQNLKLQIRYLKSANKYFTSQEV</sequence>
<accession>A0A7K4FPQ0</accession>
<dbReference type="Gene3D" id="3.90.550.10">
    <property type="entry name" value="Spore Coat Polysaccharide Biosynthesis Protein SpsA, Chain A"/>
    <property type="match status" value="1"/>
</dbReference>
<evidence type="ECO:0000313" key="2">
    <source>
        <dbReference type="EMBL" id="NOL60992.1"/>
    </source>
</evidence>
<gene>
    <name evidence="2" type="ORF">HLB00_09185</name>
</gene>
<organism evidence="2 3">
    <name type="scientific">Ferroplasma acidiphilum</name>
    <dbReference type="NCBI Taxonomy" id="74969"/>
    <lineage>
        <taxon>Archaea</taxon>
        <taxon>Methanobacteriati</taxon>
        <taxon>Thermoplasmatota</taxon>
        <taxon>Thermoplasmata</taxon>
        <taxon>Thermoplasmatales</taxon>
        <taxon>Ferroplasmaceae</taxon>
        <taxon>Ferroplasma</taxon>
    </lineage>
</organism>
<dbReference type="EMBL" id="JABGBP010000384">
    <property type="protein sequence ID" value="NOL60992.1"/>
    <property type="molecule type" value="Genomic_DNA"/>
</dbReference>
<evidence type="ECO:0000259" key="1">
    <source>
        <dbReference type="Pfam" id="PF00535"/>
    </source>
</evidence>
<dbReference type="InterPro" id="IPR029044">
    <property type="entry name" value="Nucleotide-diphossugar_trans"/>
</dbReference>
<reference evidence="2 3" key="1">
    <citation type="submission" date="2020-05" db="EMBL/GenBank/DDBJ databases">
        <authorList>
            <person name="Zhang R."/>
        </authorList>
    </citation>
    <scope>NUCLEOTIDE SEQUENCE [LARGE SCALE GENOMIC DNA]</scope>
    <source>
        <strain evidence="2 3">DSM 28986</strain>
    </source>
</reference>
<proteinExistence type="predicted"/>
<name>A0A7K4FPQ0_9ARCH</name>
<keyword evidence="2" id="KW-0808">Transferase</keyword>
<dbReference type="CDD" id="cd00761">
    <property type="entry name" value="Glyco_tranf_GTA_type"/>
    <property type="match status" value="1"/>
</dbReference>
<comment type="caution">
    <text evidence="2">The sequence shown here is derived from an EMBL/GenBank/DDBJ whole genome shotgun (WGS) entry which is preliminary data.</text>
</comment>
<dbReference type="Pfam" id="PF00535">
    <property type="entry name" value="Glycos_transf_2"/>
    <property type="match status" value="1"/>
</dbReference>
<feature type="domain" description="Glycosyltransferase 2-like" evidence="1">
    <location>
        <begin position="3"/>
        <end position="93"/>
    </location>
</feature>